<dbReference type="GO" id="GO:0005524">
    <property type="term" value="F:ATP binding"/>
    <property type="evidence" value="ECO:0007669"/>
    <property type="project" value="UniProtKB-KW"/>
</dbReference>
<feature type="domain" description="HTH CENPB-type" evidence="9">
    <location>
        <begin position="356"/>
        <end position="400"/>
    </location>
</feature>
<dbReference type="GO" id="GO:0004326">
    <property type="term" value="F:tetrahydrofolylpolyglutamate synthase activity"/>
    <property type="evidence" value="ECO:0007669"/>
    <property type="project" value="InterPro"/>
</dbReference>
<keyword evidence="3" id="KW-0479">Metal-binding</keyword>
<gene>
    <name evidence="10" type="ORF">BG006_001482</name>
</gene>
<dbReference type="GO" id="GO:0005829">
    <property type="term" value="C:cytosol"/>
    <property type="evidence" value="ECO:0007669"/>
    <property type="project" value="TreeGrafter"/>
</dbReference>
<feature type="region of interest" description="Disordered" evidence="8">
    <location>
        <begin position="469"/>
        <end position="490"/>
    </location>
</feature>
<dbReference type="AlphaFoldDB" id="A0A9P5SA35"/>
<evidence type="ECO:0000256" key="8">
    <source>
        <dbReference type="SAM" id="MobiDB-lite"/>
    </source>
</evidence>
<feature type="compositionally biased region" description="Polar residues" evidence="8">
    <location>
        <begin position="534"/>
        <end position="552"/>
    </location>
</feature>
<name>A0A9P5SA35_9FUNG</name>
<dbReference type="GO" id="GO:0003677">
    <property type="term" value="F:DNA binding"/>
    <property type="evidence" value="ECO:0007669"/>
    <property type="project" value="UniProtKB-KW"/>
</dbReference>
<keyword evidence="2" id="KW-0436">Ligase</keyword>
<feature type="compositionally biased region" description="Polar residues" evidence="8">
    <location>
        <begin position="210"/>
        <end position="226"/>
    </location>
</feature>
<evidence type="ECO:0000313" key="11">
    <source>
        <dbReference type="Proteomes" id="UP000696485"/>
    </source>
</evidence>
<dbReference type="PANTHER" id="PTHR11136">
    <property type="entry name" value="FOLYLPOLYGLUTAMATE SYNTHASE-RELATED"/>
    <property type="match status" value="1"/>
</dbReference>
<keyword evidence="7" id="KW-0238">DNA-binding</keyword>
<keyword evidence="5" id="KW-0067">ATP-binding</keyword>
<feature type="region of interest" description="Disordered" evidence="8">
    <location>
        <begin position="202"/>
        <end position="227"/>
    </location>
</feature>
<reference evidence="10" key="1">
    <citation type="journal article" date="2020" name="Fungal Divers.">
        <title>Resolving the Mortierellaceae phylogeny through synthesis of multi-gene phylogenetics and phylogenomics.</title>
        <authorList>
            <person name="Vandepol N."/>
            <person name="Liber J."/>
            <person name="Desiro A."/>
            <person name="Na H."/>
            <person name="Kennedy M."/>
            <person name="Barry K."/>
            <person name="Grigoriev I.V."/>
            <person name="Miller A.N."/>
            <person name="O'Donnell K."/>
            <person name="Stajich J.E."/>
            <person name="Bonito G."/>
        </authorList>
    </citation>
    <scope>NUCLEOTIDE SEQUENCE</scope>
    <source>
        <strain evidence="10">NVP1</strain>
    </source>
</reference>
<evidence type="ECO:0000256" key="7">
    <source>
        <dbReference type="ARBA" id="ARBA00023125"/>
    </source>
</evidence>
<keyword evidence="6" id="KW-0460">Magnesium</keyword>
<feature type="non-terminal residue" evidence="10">
    <location>
        <position position="1"/>
    </location>
</feature>
<evidence type="ECO:0000256" key="4">
    <source>
        <dbReference type="ARBA" id="ARBA00022741"/>
    </source>
</evidence>
<evidence type="ECO:0000256" key="3">
    <source>
        <dbReference type="ARBA" id="ARBA00022723"/>
    </source>
</evidence>
<dbReference type="GO" id="GO:0005739">
    <property type="term" value="C:mitochondrion"/>
    <property type="evidence" value="ECO:0007669"/>
    <property type="project" value="TreeGrafter"/>
</dbReference>
<accession>A0A9P5SA35</accession>
<sequence>DDCTKSATAATGQRATLEDGLQVWIPLLGDFQLENAATAVAAIRVMQQSGRWDQITDMSIQQGIKSTVWPGRLQWIEPPTAPASVRGRMLIDGAHNPAAAGALRAYVDEYLGSVVKQNEGKGYTTTPRTHWIMAFTRGKDIEEMFEILFSPPTAGRPESQDTFSAVEFSVPEGMPWVSPIGTEEVCARLEALQAKRGGGSKMVARGFDKQPSSIPETSTSQDVFSKNQRKYRQQLRKRAIISLEQKKAICSYHLAHPKARHFEINNALGIDVERTTILKILKEKDKWLDLDSRGSAGKKAVRREARFSKVNRAVALWLQICHPSYLRHLFIWGPGTSIHNTGLGSSAAGAECEGEQDLNKELPSVKDIQAQARNFAAMFPDETAFKASTGWLTSFRQNLSLAQFPAIASTLEPISETEPPLYRYIRQETDPLLKPEPIKLSRYILDQVMLSESGEQDFAMDPNILHTLSRTSNTHPPNDTSRQLPMQDPTLDLSTSTFPLALRNEFGASLVGMSNLPAMYLSHSPTSPDLEFSSEPSFEMQNFETQSQTPRPDSSRIYGVL</sequence>
<evidence type="ECO:0000256" key="1">
    <source>
        <dbReference type="ARBA" id="ARBA00008276"/>
    </source>
</evidence>
<feature type="region of interest" description="Disordered" evidence="8">
    <location>
        <begin position="526"/>
        <end position="561"/>
    </location>
</feature>
<evidence type="ECO:0000259" key="9">
    <source>
        <dbReference type="Pfam" id="PF03221"/>
    </source>
</evidence>
<dbReference type="GO" id="GO:0008841">
    <property type="term" value="F:dihydrofolate synthase activity"/>
    <property type="evidence" value="ECO:0007669"/>
    <property type="project" value="TreeGrafter"/>
</dbReference>
<dbReference type="InterPro" id="IPR036615">
    <property type="entry name" value="Mur_ligase_C_dom_sf"/>
</dbReference>
<proteinExistence type="inferred from homology"/>
<dbReference type="Gene3D" id="3.40.1190.10">
    <property type="entry name" value="Mur-like, catalytic domain"/>
    <property type="match status" value="1"/>
</dbReference>
<feature type="compositionally biased region" description="Polar residues" evidence="8">
    <location>
        <begin position="469"/>
        <end position="484"/>
    </location>
</feature>
<organism evidence="10 11">
    <name type="scientific">Podila minutissima</name>
    <dbReference type="NCBI Taxonomy" id="64525"/>
    <lineage>
        <taxon>Eukaryota</taxon>
        <taxon>Fungi</taxon>
        <taxon>Fungi incertae sedis</taxon>
        <taxon>Mucoromycota</taxon>
        <taxon>Mortierellomycotina</taxon>
        <taxon>Mortierellomycetes</taxon>
        <taxon>Mortierellales</taxon>
        <taxon>Mortierellaceae</taxon>
        <taxon>Podila</taxon>
    </lineage>
</organism>
<dbReference type="InterPro" id="IPR006600">
    <property type="entry name" value="HTH_CenpB_DNA-bd_dom"/>
</dbReference>
<dbReference type="InterPro" id="IPR036565">
    <property type="entry name" value="Mur-like_cat_sf"/>
</dbReference>
<keyword evidence="4" id="KW-0547">Nucleotide-binding</keyword>
<dbReference type="SUPFAM" id="SSF53623">
    <property type="entry name" value="MurD-like peptide ligases, catalytic domain"/>
    <property type="match status" value="1"/>
</dbReference>
<dbReference type="PANTHER" id="PTHR11136:SF0">
    <property type="entry name" value="DIHYDROFOLATE SYNTHETASE-RELATED"/>
    <property type="match status" value="1"/>
</dbReference>
<comment type="similarity">
    <text evidence="1">Belongs to the folylpolyglutamate synthase family.</text>
</comment>
<dbReference type="SUPFAM" id="SSF53244">
    <property type="entry name" value="MurD-like peptide ligases, peptide-binding domain"/>
    <property type="match status" value="1"/>
</dbReference>
<evidence type="ECO:0000256" key="5">
    <source>
        <dbReference type="ARBA" id="ARBA00022840"/>
    </source>
</evidence>
<dbReference type="Proteomes" id="UP000696485">
    <property type="component" value="Unassembled WGS sequence"/>
</dbReference>
<dbReference type="Gene3D" id="3.90.190.20">
    <property type="entry name" value="Mur ligase, C-terminal domain"/>
    <property type="match status" value="1"/>
</dbReference>
<evidence type="ECO:0000256" key="6">
    <source>
        <dbReference type="ARBA" id="ARBA00022842"/>
    </source>
</evidence>
<dbReference type="EMBL" id="JAAAUY010001295">
    <property type="protein sequence ID" value="KAF9323397.1"/>
    <property type="molecule type" value="Genomic_DNA"/>
</dbReference>
<comment type="caution">
    <text evidence="10">The sequence shown here is derived from an EMBL/GenBank/DDBJ whole genome shotgun (WGS) entry which is preliminary data.</text>
</comment>
<dbReference type="GO" id="GO:0046872">
    <property type="term" value="F:metal ion binding"/>
    <property type="evidence" value="ECO:0007669"/>
    <property type="project" value="UniProtKB-KW"/>
</dbReference>
<keyword evidence="11" id="KW-1185">Reference proteome</keyword>
<evidence type="ECO:0000313" key="10">
    <source>
        <dbReference type="EMBL" id="KAF9323397.1"/>
    </source>
</evidence>
<dbReference type="InterPro" id="IPR001645">
    <property type="entry name" value="Folylpolyglutamate_synth"/>
</dbReference>
<protein>
    <recommendedName>
        <fullName evidence="9">HTH CENPB-type domain-containing protein</fullName>
    </recommendedName>
</protein>
<evidence type="ECO:0000256" key="2">
    <source>
        <dbReference type="ARBA" id="ARBA00022598"/>
    </source>
</evidence>
<dbReference type="Pfam" id="PF03221">
    <property type="entry name" value="HTH_Tnp_Tc5"/>
    <property type="match status" value="1"/>
</dbReference>
<dbReference type="Gene3D" id="1.10.10.60">
    <property type="entry name" value="Homeodomain-like"/>
    <property type="match status" value="1"/>
</dbReference>